<protein>
    <submittedName>
        <fullName evidence="2">Phage gp6-like head-tail connector protein</fullName>
    </submittedName>
</protein>
<evidence type="ECO:0000313" key="2">
    <source>
        <dbReference type="EMBL" id="SHH36210.1"/>
    </source>
</evidence>
<dbReference type="STRING" id="1121316.SAMN02745207_00866"/>
<dbReference type="RefSeq" id="WP_143160471.1">
    <property type="nucleotide sequence ID" value="NZ_FQXM01000004.1"/>
</dbReference>
<name>A0A1M5SCN6_9CLOT</name>
<feature type="coiled-coil region" evidence="1">
    <location>
        <begin position="26"/>
        <end position="56"/>
    </location>
</feature>
<dbReference type="EMBL" id="FQXM01000004">
    <property type="protein sequence ID" value="SHH36210.1"/>
    <property type="molecule type" value="Genomic_DNA"/>
</dbReference>
<organism evidence="2 3">
    <name type="scientific">Clostridium grantii DSM 8605</name>
    <dbReference type="NCBI Taxonomy" id="1121316"/>
    <lineage>
        <taxon>Bacteria</taxon>
        <taxon>Bacillati</taxon>
        <taxon>Bacillota</taxon>
        <taxon>Clostridia</taxon>
        <taxon>Eubacteriales</taxon>
        <taxon>Clostridiaceae</taxon>
        <taxon>Clostridium</taxon>
    </lineage>
</organism>
<keyword evidence="3" id="KW-1185">Reference proteome</keyword>
<evidence type="ECO:0000256" key="1">
    <source>
        <dbReference type="SAM" id="Coils"/>
    </source>
</evidence>
<proteinExistence type="predicted"/>
<dbReference type="OrthoDB" id="1918304at2"/>
<evidence type="ECO:0000313" key="3">
    <source>
        <dbReference type="Proteomes" id="UP000184447"/>
    </source>
</evidence>
<keyword evidence="1" id="KW-0175">Coiled coil</keyword>
<gene>
    <name evidence="2" type="ORF">SAMN02745207_00866</name>
</gene>
<sequence length="104" mass="12037">MDILEEVKIILDITDYSKDELLNIYIRKSKQMIKQYLNTNETLEEIESNYVDAIEELVVYMYRIKGKENIKSMAQGSRSVTYADVVFPAFVANMLPVPLVILRG</sequence>
<reference evidence="2 3" key="1">
    <citation type="submission" date="2016-11" db="EMBL/GenBank/DDBJ databases">
        <authorList>
            <person name="Jaros S."/>
            <person name="Januszkiewicz K."/>
            <person name="Wedrychowicz H."/>
        </authorList>
    </citation>
    <scope>NUCLEOTIDE SEQUENCE [LARGE SCALE GENOMIC DNA]</scope>
    <source>
        <strain evidence="2 3">DSM 8605</strain>
    </source>
</reference>
<dbReference type="InterPro" id="IPR053746">
    <property type="entry name" value="Viral_HT_Connector_Assembly"/>
</dbReference>
<dbReference type="Proteomes" id="UP000184447">
    <property type="component" value="Unassembled WGS sequence"/>
</dbReference>
<dbReference type="Gene3D" id="1.10.246.150">
    <property type="match status" value="1"/>
</dbReference>
<dbReference type="Pfam" id="PF05135">
    <property type="entry name" value="Phage_connect_1"/>
    <property type="match status" value="1"/>
</dbReference>
<dbReference type="AlphaFoldDB" id="A0A1M5SCN6"/>
<dbReference type="InterPro" id="IPR021146">
    <property type="entry name" value="Phage_gp6-like_head-tail"/>
</dbReference>
<accession>A0A1M5SCN6</accession>